<keyword evidence="6 9" id="KW-0663">Pyridoxal phosphate</keyword>
<dbReference type="EMBL" id="LECW02000004">
    <property type="protein sequence ID" value="KRT94908.1"/>
    <property type="molecule type" value="Genomic_DNA"/>
</dbReference>
<accession>A0A0J6HQX7</accession>
<gene>
    <name evidence="9 12" type="primary">hisC</name>
    <name evidence="11" type="ORF">AB447_210230</name>
    <name evidence="12" type="ORF">P8828_07375</name>
</gene>
<dbReference type="SUPFAM" id="SSF53383">
    <property type="entry name" value="PLP-dependent transferases"/>
    <property type="match status" value="1"/>
</dbReference>
<evidence type="ECO:0000256" key="3">
    <source>
        <dbReference type="ARBA" id="ARBA00011738"/>
    </source>
</evidence>
<evidence type="ECO:0000256" key="4">
    <source>
        <dbReference type="ARBA" id="ARBA00022576"/>
    </source>
</evidence>
<dbReference type="PROSITE" id="PS00599">
    <property type="entry name" value="AA_TRANSFER_CLASS_2"/>
    <property type="match status" value="1"/>
</dbReference>
<dbReference type="GO" id="GO:0030170">
    <property type="term" value="F:pyridoxal phosphate binding"/>
    <property type="evidence" value="ECO:0007669"/>
    <property type="project" value="InterPro"/>
</dbReference>
<dbReference type="RefSeq" id="WP_048352931.1">
    <property type="nucleotide sequence ID" value="NZ_CP023481.1"/>
</dbReference>
<dbReference type="Gene3D" id="3.90.1150.10">
    <property type="entry name" value="Aspartate Aminotransferase, domain 1"/>
    <property type="match status" value="1"/>
</dbReference>
<dbReference type="Pfam" id="PF00155">
    <property type="entry name" value="Aminotran_1_2"/>
    <property type="match status" value="1"/>
</dbReference>
<reference evidence="12 14" key="3">
    <citation type="submission" date="2023-03" db="EMBL/GenBank/DDBJ databases">
        <title>Agriculturally important microbes genome sequencing.</title>
        <authorList>
            <person name="Dunlap C."/>
        </authorList>
    </citation>
    <scope>NUCLEOTIDE SEQUENCE [LARGE SCALE GENOMIC DNA]</scope>
    <source>
        <strain evidence="12 14">CBP-3203</strain>
    </source>
</reference>
<feature type="domain" description="Aminotransferase class I/classII large" evidence="10">
    <location>
        <begin position="30"/>
        <end position="355"/>
    </location>
</feature>
<dbReference type="InterPro" id="IPR015421">
    <property type="entry name" value="PyrdxlP-dep_Trfase_major"/>
</dbReference>
<sequence length="361" mass="40065">MQIKEQLKQLKPYQPGKPIEEVKKEFNLDQVVKLASNENPFGCSEAAKEALQTEVQQMALYPDGYSAALRTKLAGHLGVSETNIILGNGTDEVIQILSRSLLDAGTNTVMANPTFSQYKHNAVIEGAQVREVGLVEDGCHDLDAMLEAIDDKTKIVWVCSPNNPTGTYEPEQKLIGFLEKVPEHVLVVVDEAYYEYVTAEDYPETIPLLKRFPNLMILRTFSKAYGLAALRVGYGIASEELVRSIEPARQPFNTNRLGQAAALAALGDQAFIEECVRKNREGLKQYYDFCNGHGLDYYPSQTNFVLIDLKRDADELFQALLEKGYITRSGNALGFPGHLRVSVGTKEQNEGFLKTLAGILL</sequence>
<keyword evidence="9" id="KW-0028">Amino-acid biosynthesis</keyword>
<accession>A0A0J6HT99</accession>
<evidence type="ECO:0000256" key="2">
    <source>
        <dbReference type="ARBA" id="ARBA00005011"/>
    </source>
</evidence>
<dbReference type="UniPathway" id="UPA00031">
    <property type="reaction ID" value="UER00012"/>
</dbReference>
<evidence type="ECO:0000256" key="1">
    <source>
        <dbReference type="ARBA" id="ARBA00001933"/>
    </source>
</evidence>
<reference evidence="11 13" key="1">
    <citation type="journal article" date="2015" name="Int. J. Syst. Evol. Microbiol.">
        <title>Bacillus glycinifermentans sp. nov., isolated from fermented soybean paste.</title>
        <authorList>
            <person name="Kim S.J."/>
            <person name="Dunlap C.A."/>
            <person name="Kwon S.W."/>
            <person name="Rooney A.P."/>
        </authorList>
    </citation>
    <scope>NUCLEOTIDE SEQUENCE [LARGE SCALE GENOMIC DNA]</scope>
    <source>
        <strain evidence="11 13">GO-13</strain>
    </source>
</reference>
<dbReference type="GO" id="GO:0004400">
    <property type="term" value="F:histidinol-phosphate transaminase activity"/>
    <property type="evidence" value="ECO:0007669"/>
    <property type="project" value="UniProtKB-UniRule"/>
</dbReference>
<organism evidence="11 13">
    <name type="scientific">Bacillus glycinifermentans</name>
    <dbReference type="NCBI Taxonomy" id="1664069"/>
    <lineage>
        <taxon>Bacteria</taxon>
        <taxon>Bacillati</taxon>
        <taxon>Bacillota</taxon>
        <taxon>Bacilli</taxon>
        <taxon>Bacillales</taxon>
        <taxon>Bacillaceae</taxon>
        <taxon>Bacillus</taxon>
    </lineage>
</organism>
<evidence type="ECO:0000313" key="13">
    <source>
        <dbReference type="Proteomes" id="UP000036168"/>
    </source>
</evidence>
<keyword evidence="5 9" id="KW-0808">Transferase</keyword>
<dbReference type="Gene3D" id="3.40.640.10">
    <property type="entry name" value="Type I PLP-dependent aspartate aminotransferase-like (Major domain)"/>
    <property type="match status" value="1"/>
</dbReference>
<evidence type="ECO:0000259" key="10">
    <source>
        <dbReference type="Pfam" id="PF00155"/>
    </source>
</evidence>
<evidence type="ECO:0000313" key="14">
    <source>
        <dbReference type="Proteomes" id="UP001341297"/>
    </source>
</evidence>
<keyword evidence="14" id="KW-1185">Reference proteome</keyword>
<dbReference type="InterPro" id="IPR050106">
    <property type="entry name" value="HistidinolP_aminotransfase"/>
</dbReference>
<keyword evidence="7 9" id="KW-0368">Histidine biosynthesis</keyword>
<protein>
    <recommendedName>
        <fullName evidence="9">Histidinol-phosphate aminotransferase</fullName>
        <ecNumber evidence="9">2.6.1.9</ecNumber>
    </recommendedName>
    <alternativeName>
        <fullName evidence="9">Imidazole acetol-phosphate transaminase</fullName>
    </alternativeName>
</protein>
<dbReference type="InterPro" id="IPR015424">
    <property type="entry name" value="PyrdxlP-dep_Trfase"/>
</dbReference>
<evidence type="ECO:0000256" key="6">
    <source>
        <dbReference type="ARBA" id="ARBA00022898"/>
    </source>
</evidence>
<dbReference type="AlphaFoldDB" id="A0A0J6HT99"/>
<dbReference type="InterPro" id="IPR004839">
    <property type="entry name" value="Aminotransferase_I/II_large"/>
</dbReference>
<dbReference type="InterPro" id="IPR015422">
    <property type="entry name" value="PyrdxlP-dep_Trfase_small"/>
</dbReference>
<comment type="pathway">
    <text evidence="2 9">Amino-acid biosynthesis; L-histidine biosynthesis; L-histidine from 5-phospho-alpha-D-ribose 1-diphosphate: step 7/9.</text>
</comment>
<dbReference type="Proteomes" id="UP001341297">
    <property type="component" value="Unassembled WGS sequence"/>
</dbReference>
<name>A0A0J6HT99_9BACI</name>
<comment type="cofactor">
    <cofactor evidence="1 9">
        <name>pyridoxal 5'-phosphate</name>
        <dbReference type="ChEBI" id="CHEBI:597326"/>
    </cofactor>
</comment>
<comment type="similarity">
    <text evidence="9">Belongs to the class-II pyridoxal-phosphate-dependent aminotransferase family. Histidinol-phosphate aminotransferase subfamily.</text>
</comment>
<reference evidence="11" key="2">
    <citation type="submission" date="2015-10" db="EMBL/GenBank/DDBJ databases">
        <authorList>
            <person name="Gilbert D.G."/>
        </authorList>
    </citation>
    <scope>NUCLEOTIDE SEQUENCE</scope>
    <source>
        <strain evidence="11">GO-13</strain>
    </source>
</reference>
<dbReference type="STRING" id="1664069.BGLY_2672"/>
<dbReference type="Proteomes" id="UP000036168">
    <property type="component" value="Unassembled WGS sequence"/>
</dbReference>
<dbReference type="PANTHER" id="PTHR43643:SF3">
    <property type="entry name" value="HISTIDINOL-PHOSPHATE AMINOTRANSFERASE"/>
    <property type="match status" value="1"/>
</dbReference>
<dbReference type="PATRIC" id="fig|1664069.3.peg.1625"/>
<dbReference type="EMBL" id="JARRTL010000008">
    <property type="protein sequence ID" value="MEC0484670.1"/>
    <property type="molecule type" value="Genomic_DNA"/>
</dbReference>
<evidence type="ECO:0000256" key="9">
    <source>
        <dbReference type="HAMAP-Rule" id="MF_01023"/>
    </source>
</evidence>
<dbReference type="OrthoDB" id="9813612at2"/>
<dbReference type="InterPro" id="IPR001917">
    <property type="entry name" value="Aminotrans_II_pyridoxalP_BS"/>
</dbReference>
<dbReference type="PANTHER" id="PTHR43643">
    <property type="entry name" value="HISTIDINOL-PHOSPHATE AMINOTRANSFERASE 2"/>
    <property type="match status" value="1"/>
</dbReference>
<dbReference type="GO" id="GO:0000105">
    <property type="term" value="P:L-histidine biosynthetic process"/>
    <property type="evidence" value="ECO:0007669"/>
    <property type="project" value="UniProtKB-UniRule"/>
</dbReference>
<evidence type="ECO:0000256" key="7">
    <source>
        <dbReference type="ARBA" id="ARBA00023102"/>
    </source>
</evidence>
<dbReference type="CDD" id="cd00609">
    <property type="entry name" value="AAT_like"/>
    <property type="match status" value="1"/>
</dbReference>
<comment type="subunit">
    <text evidence="3 9">Homodimer.</text>
</comment>
<keyword evidence="4 9" id="KW-0032">Aminotransferase</keyword>
<comment type="catalytic activity">
    <reaction evidence="8 9">
        <text>L-histidinol phosphate + 2-oxoglutarate = 3-(imidazol-4-yl)-2-oxopropyl phosphate + L-glutamate</text>
        <dbReference type="Rhea" id="RHEA:23744"/>
        <dbReference type="ChEBI" id="CHEBI:16810"/>
        <dbReference type="ChEBI" id="CHEBI:29985"/>
        <dbReference type="ChEBI" id="CHEBI:57766"/>
        <dbReference type="ChEBI" id="CHEBI:57980"/>
        <dbReference type="EC" id="2.6.1.9"/>
    </reaction>
</comment>
<evidence type="ECO:0000313" key="12">
    <source>
        <dbReference type="EMBL" id="MEC0484670.1"/>
    </source>
</evidence>
<dbReference type="HAMAP" id="MF_01023">
    <property type="entry name" value="HisC_aminotrans_2"/>
    <property type="match status" value="1"/>
</dbReference>
<evidence type="ECO:0000313" key="11">
    <source>
        <dbReference type="EMBL" id="KRT94908.1"/>
    </source>
</evidence>
<feature type="modified residue" description="N6-(pyridoxal phosphate)lysine" evidence="9">
    <location>
        <position position="223"/>
    </location>
</feature>
<dbReference type="InterPro" id="IPR005861">
    <property type="entry name" value="HisP_aminotrans"/>
</dbReference>
<proteinExistence type="inferred from homology"/>
<dbReference type="NCBIfam" id="TIGR01141">
    <property type="entry name" value="hisC"/>
    <property type="match status" value="1"/>
</dbReference>
<evidence type="ECO:0000256" key="8">
    <source>
        <dbReference type="ARBA" id="ARBA00047481"/>
    </source>
</evidence>
<comment type="caution">
    <text evidence="11">The sequence shown here is derived from an EMBL/GenBank/DDBJ whole genome shotgun (WGS) entry which is preliminary data.</text>
</comment>
<evidence type="ECO:0000256" key="5">
    <source>
        <dbReference type="ARBA" id="ARBA00022679"/>
    </source>
</evidence>
<dbReference type="EC" id="2.6.1.9" evidence="9"/>